<protein>
    <submittedName>
        <fullName evidence="2">Uncharacterized protein</fullName>
    </submittedName>
</protein>
<reference evidence="2 3" key="1">
    <citation type="submission" date="2017-11" db="EMBL/GenBank/DDBJ databases">
        <title>De-novo sequencing of pomegranate (Punica granatum L.) genome.</title>
        <authorList>
            <person name="Akparov Z."/>
            <person name="Amiraslanov A."/>
            <person name="Hajiyeva S."/>
            <person name="Abbasov M."/>
            <person name="Kaur K."/>
            <person name="Hamwieh A."/>
            <person name="Solovyev V."/>
            <person name="Salamov A."/>
            <person name="Braich B."/>
            <person name="Kosarev P."/>
            <person name="Mahmoud A."/>
            <person name="Hajiyev E."/>
            <person name="Babayeva S."/>
            <person name="Izzatullayeva V."/>
            <person name="Mammadov A."/>
            <person name="Mammadov A."/>
            <person name="Sharifova S."/>
            <person name="Ojaghi J."/>
            <person name="Eynullazada K."/>
            <person name="Bayramov B."/>
            <person name="Abdulazimova A."/>
            <person name="Shahmuradov I."/>
        </authorList>
    </citation>
    <scope>NUCLEOTIDE SEQUENCE [LARGE SCALE GENOMIC DNA]</scope>
    <source>
        <strain evidence="3">cv. AG2017</strain>
        <tissue evidence="2">Leaf</tissue>
    </source>
</reference>
<evidence type="ECO:0000256" key="1">
    <source>
        <dbReference type="SAM" id="MobiDB-lite"/>
    </source>
</evidence>
<dbReference type="AlphaFoldDB" id="A0A2I0HW26"/>
<evidence type="ECO:0000313" key="2">
    <source>
        <dbReference type="EMBL" id="PKI35904.1"/>
    </source>
</evidence>
<evidence type="ECO:0000313" key="3">
    <source>
        <dbReference type="Proteomes" id="UP000233551"/>
    </source>
</evidence>
<dbReference type="EMBL" id="PGOL01005142">
    <property type="protein sequence ID" value="PKI35904.1"/>
    <property type="molecule type" value="Genomic_DNA"/>
</dbReference>
<sequence>MAGKQVDLGIKLERIEGSIKKQRGNPQRRPLLWHPLPAARKATGCESSSVGAARADPAARQGDVTQARPHKYYTPLPVPLSQIYRQLLAVGKTLSRLFFRGLTPQPKTSDHCEYHFDAPGHSTCADPNSLSSRLVGAIVARFGSVHLSENT</sequence>
<organism evidence="2 3">
    <name type="scientific">Punica granatum</name>
    <name type="common">Pomegranate</name>
    <dbReference type="NCBI Taxonomy" id="22663"/>
    <lineage>
        <taxon>Eukaryota</taxon>
        <taxon>Viridiplantae</taxon>
        <taxon>Streptophyta</taxon>
        <taxon>Embryophyta</taxon>
        <taxon>Tracheophyta</taxon>
        <taxon>Spermatophyta</taxon>
        <taxon>Magnoliopsida</taxon>
        <taxon>eudicotyledons</taxon>
        <taxon>Gunneridae</taxon>
        <taxon>Pentapetalae</taxon>
        <taxon>rosids</taxon>
        <taxon>malvids</taxon>
        <taxon>Myrtales</taxon>
        <taxon>Lythraceae</taxon>
        <taxon>Punica</taxon>
    </lineage>
</organism>
<feature type="region of interest" description="Disordered" evidence="1">
    <location>
        <begin position="44"/>
        <end position="70"/>
    </location>
</feature>
<proteinExistence type="predicted"/>
<gene>
    <name evidence="2" type="ORF">CRG98_043703</name>
</gene>
<name>A0A2I0HW26_PUNGR</name>
<dbReference type="Proteomes" id="UP000233551">
    <property type="component" value="Unassembled WGS sequence"/>
</dbReference>
<keyword evidence="3" id="KW-1185">Reference proteome</keyword>
<comment type="caution">
    <text evidence="2">The sequence shown here is derived from an EMBL/GenBank/DDBJ whole genome shotgun (WGS) entry which is preliminary data.</text>
</comment>
<accession>A0A2I0HW26</accession>